<dbReference type="SUPFAM" id="SSF52540">
    <property type="entry name" value="P-loop containing nucleoside triphosphate hydrolases"/>
    <property type="match status" value="1"/>
</dbReference>
<feature type="region of interest" description="Disordered" evidence="4">
    <location>
        <begin position="1"/>
        <end position="109"/>
    </location>
</feature>
<reference evidence="5 6" key="1">
    <citation type="submission" date="2024-10" db="EMBL/GenBank/DDBJ databases">
        <title>Updated reference genomes for cyclostephanoid diatoms.</title>
        <authorList>
            <person name="Roberts W.R."/>
            <person name="Alverson A.J."/>
        </authorList>
    </citation>
    <scope>NUCLEOTIDE SEQUENCE [LARGE SCALE GENOMIC DNA]</scope>
    <source>
        <strain evidence="5 6">AJA276-08</strain>
    </source>
</reference>
<evidence type="ECO:0000313" key="6">
    <source>
        <dbReference type="Proteomes" id="UP001530315"/>
    </source>
</evidence>
<feature type="compositionally biased region" description="Low complexity" evidence="4">
    <location>
        <begin position="52"/>
        <end position="62"/>
    </location>
</feature>
<dbReference type="InterPro" id="IPR027417">
    <property type="entry name" value="P-loop_NTPase"/>
</dbReference>
<comment type="similarity">
    <text evidence="1">Belongs to the AFG1 ATPase family.</text>
</comment>
<dbReference type="PANTHER" id="PTHR12169:SF6">
    <property type="entry name" value="AFG1-LIKE ATPASE"/>
    <property type="match status" value="1"/>
</dbReference>
<feature type="compositionally biased region" description="Acidic residues" evidence="4">
    <location>
        <begin position="193"/>
        <end position="204"/>
    </location>
</feature>
<dbReference type="Proteomes" id="UP001530315">
    <property type="component" value="Unassembled WGS sequence"/>
</dbReference>
<evidence type="ECO:0000256" key="1">
    <source>
        <dbReference type="ARBA" id="ARBA00010322"/>
    </source>
</evidence>
<dbReference type="Pfam" id="PF03969">
    <property type="entry name" value="AFG1_ATPase"/>
    <property type="match status" value="1"/>
</dbReference>
<dbReference type="InterPro" id="IPR005654">
    <property type="entry name" value="ATPase_AFG1-like"/>
</dbReference>
<feature type="compositionally biased region" description="Low complexity" evidence="4">
    <location>
        <begin position="84"/>
        <end position="93"/>
    </location>
</feature>
<protein>
    <recommendedName>
        <fullName evidence="7">AFG1-like ATPase</fullName>
    </recommendedName>
</protein>
<dbReference type="Gene3D" id="3.40.50.300">
    <property type="entry name" value="P-loop containing nucleotide triphosphate hydrolases"/>
    <property type="match status" value="1"/>
</dbReference>
<keyword evidence="3" id="KW-0067">ATP-binding</keyword>
<evidence type="ECO:0000256" key="3">
    <source>
        <dbReference type="ARBA" id="ARBA00022840"/>
    </source>
</evidence>
<accession>A0ABD3PLF4</accession>
<evidence type="ECO:0000256" key="2">
    <source>
        <dbReference type="ARBA" id="ARBA00022741"/>
    </source>
</evidence>
<comment type="caution">
    <text evidence="5">The sequence shown here is derived from an EMBL/GenBank/DDBJ whole genome shotgun (WGS) entry which is preliminary data.</text>
</comment>
<dbReference type="PANTHER" id="PTHR12169">
    <property type="entry name" value="ATPASE N2B"/>
    <property type="match status" value="1"/>
</dbReference>
<dbReference type="AlphaFoldDB" id="A0ABD3PLF4"/>
<evidence type="ECO:0000256" key="4">
    <source>
        <dbReference type="SAM" id="MobiDB-lite"/>
    </source>
</evidence>
<feature type="compositionally biased region" description="Basic residues" evidence="4">
    <location>
        <begin position="1"/>
        <end position="11"/>
    </location>
</feature>
<organism evidence="5 6">
    <name type="scientific">Stephanodiscus triporus</name>
    <dbReference type="NCBI Taxonomy" id="2934178"/>
    <lineage>
        <taxon>Eukaryota</taxon>
        <taxon>Sar</taxon>
        <taxon>Stramenopiles</taxon>
        <taxon>Ochrophyta</taxon>
        <taxon>Bacillariophyta</taxon>
        <taxon>Coscinodiscophyceae</taxon>
        <taxon>Thalassiosirophycidae</taxon>
        <taxon>Stephanodiscales</taxon>
        <taxon>Stephanodiscaceae</taxon>
        <taxon>Stephanodiscus</taxon>
    </lineage>
</organism>
<dbReference type="GO" id="GO:0005524">
    <property type="term" value="F:ATP binding"/>
    <property type="evidence" value="ECO:0007669"/>
    <property type="project" value="UniProtKB-KW"/>
</dbReference>
<dbReference type="EMBL" id="JALLAZ020000722">
    <property type="protein sequence ID" value="KAL3788567.1"/>
    <property type="molecule type" value="Genomic_DNA"/>
</dbReference>
<evidence type="ECO:0000313" key="5">
    <source>
        <dbReference type="EMBL" id="KAL3788567.1"/>
    </source>
</evidence>
<sequence length="524" mass="58321">MPIARRLRPHRVGAPLRPPRASAASPAGGHHRRPRDDCSNPLPARHGGPAYSSSSSSSSSFSTGRRPRRTPWTVGGFRHPIVVARGSSSASARGGDDDDEATINDDRGPLERYESLARSGTVKLDAHQVRALTALDRLWSEIMTRRVGERREDEGGGDVVGIEGRFPPFDDAGGTGDGYMSIFDGLFSWPVPTDEDDDDDDDDGERTKHPNEGPPRGVYIHGGVGCGKTFCMNLFYDSLPGLGGLGKQKVHFHKFMLNVHRQMHLAKMMKDLRGDDVFDYVVRSTVSEGKVLCFDEFQVTDVADALILKRLFTGLIDNGTIIVATSNRPPGDLYKGGLQRDLFLPFIDLLEEKCAVVDMWESEVDYRLIEGVDDASRSDGAAPRQLVYFADDNQAIGPPGSAKKKFVELFRALTRDSFVESMVLDVGGRQITIPQVSEKYGIARFSFDDLCRTAKGAADYLAIGERFNIIFVEDVPKLESHEANLVRRWITLIDAMYECRTKWIWRARMTRDLPSIERGVEWKR</sequence>
<feature type="region of interest" description="Disordered" evidence="4">
    <location>
        <begin position="193"/>
        <end position="216"/>
    </location>
</feature>
<name>A0ABD3PLF4_9STRA</name>
<dbReference type="NCBIfam" id="NF040713">
    <property type="entry name" value="ZapE"/>
    <property type="match status" value="1"/>
</dbReference>
<keyword evidence="6" id="KW-1185">Reference proteome</keyword>
<keyword evidence="2" id="KW-0547">Nucleotide-binding</keyword>
<proteinExistence type="inferred from homology"/>
<evidence type="ECO:0008006" key="7">
    <source>
        <dbReference type="Google" id="ProtNLM"/>
    </source>
</evidence>
<gene>
    <name evidence="5" type="ORF">ACHAW5_009413</name>
</gene>